<feature type="domain" description="Vint" evidence="2">
    <location>
        <begin position="268"/>
        <end position="353"/>
    </location>
</feature>
<feature type="transmembrane region" description="Helical" evidence="1">
    <location>
        <begin position="227"/>
        <end position="249"/>
    </location>
</feature>
<dbReference type="Pfam" id="PF14623">
    <property type="entry name" value="Vint"/>
    <property type="match status" value="1"/>
</dbReference>
<dbReference type="SUPFAM" id="SSF51294">
    <property type="entry name" value="Hedgehog/intein (Hint) domain"/>
    <property type="match status" value="1"/>
</dbReference>
<evidence type="ECO:0000313" key="3">
    <source>
        <dbReference type="EMBL" id="QHU30061.1"/>
    </source>
</evidence>
<reference evidence="3" key="1">
    <citation type="journal article" date="2020" name="Nature">
        <title>Giant virus diversity and host interactions through global metagenomics.</title>
        <authorList>
            <person name="Schulz F."/>
            <person name="Roux S."/>
            <person name="Paez-Espino D."/>
            <person name="Jungbluth S."/>
            <person name="Walsh D.A."/>
            <person name="Denef V.J."/>
            <person name="McMahon K.D."/>
            <person name="Konstantinidis K.T."/>
            <person name="Eloe-Fadrosh E.A."/>
            <person name="Kyrpides N.C."/>
            <person name="Woyke T."/>
        </authorList>
    </citation>
    <scope>NUCLEOTIDE SEQUENCE</scope>
    <source>
        <strain evidence="3">GVMAG-M-3300027833-11</strain>
    </source>
</reference>
<keyword evidence="1" id="KW-1133">Transmembrane helix</keyword>
<protein>
    <recommendedName>
        <fullName evidence="2">Vint domain-containing protein</fullName>
    </recommendedName>
</protein>
<dbReference type="InterPro" id="IPR039510">
    <property type="entry name" value="Vint_dom"/>
</dbReference>
<sequence>MANNIYDKITDLYTKGGYFTRYAGDFWLTIILCLIVFVVVSYYHVQNNIQPIIDDWSNQRCNPAVIPFAGMINAPSGQSAIDFTGENFEQCSQNILGEIAQFAFMPIYYLLNTVTVMFNELASSMDSMRAMFNNMRNSVSDQGNDLFSKSLNITLPIVHIFRKLGAIMGKVQGTLISGMYTLYAGYITTNSLFMFIYEATISILYIILAFILLCFGIGWLFPPMLAAGLGAAAFMSLLLIPIIILIVIMQDIFSAAGIKSPPSVPGYCFSGNTLIKMHNGKNKKLSEIIIGDLLADSGKVTAIMKSSSKDCNLFNIDGVIVTSTHKVYHDGKWICACDHPKSFYVDNFYDEYVYCIGTTSKTIKIKNMIFADWDEVDDIDVNELRQLASLELPLTFTRENIHEYLDSGLHPDTIVYLDDGRSISISEVEVNDVLLFGERVTSAIKIKADDLHTFHRISCNGEEIIKCSKNTDITIDSLGEESCLEYEEIEKPNYMNHLVTHKGGFKINGIHVGEYSRGVDRHLSEEAMNGILKN</sequence>
<accession>A0A6C0LK55</accession>
<feature type="transmembrane region" description="Helical" evidence="1">
    <location>
        <begin position="26"/>
        <end position="45"/>
    </location>
</feature>
<dbReference type="EMBL" id="MN740503">
    <property type="protein sequence ID" value="QHU30061.1"/>
    <property type="molecule type" value="Genomic_DNA"/>
</dbReference>
<proteinExistence type="predicted"/>
<dbReference type="AlphaFoldDB" id="A0A6C0LK55"/>
<dbReference type="InterPro" id="IPR036844">
    <property type="entry name" value="Hint_dom_sf"/>
</dbReference>
<evidence type="ECO:0000256" key="1">
    <source>
        <dbReference type="SAM" id="Phobius"/>
    </source>
</evidence>
<feature type="transmembrane region" description="Helical" evidence="1">
    <location>
        <begin position="203"/>
        <end position="221"/>
    </location>
</feature>
<name>A0A6C0LK55_9ZZZZ</name>
<keyword evidence="1" id="KW-0812">Transmembrane</keyword>
<organism evidence="3">
    <name type="scientific">viral metagenome</name>
    <dbReference type="NCBI Taxonomy" id="1070528"/>
    <lineage>
        <taxon>unclassified sequences</taxon>
        <taxon>metagenomes</taxon>
        <taxon>organismal metagenomes</taxon>
    </lineage>
</organism>
<keyword evidence="1" id="KW-0472">Membrane</keyword>
<evidence type="ECO:0000259" key="2">
    <source>
        <dbReference type="Pfam" id="PF14623"/>
    </source>
</evidence>